<dbReference type="Pfam" id="PF07654">
    <property type="entry name" value="C1-set"/>
    <property type="match status" value="1"/>
</dbReference>
<dbReference type="FunFam" id="2.60.40.10:FF:000116">
    <property type="entry name" value="HLA class II histocompatibility antigen, DRB1-1 beta chain"/>
    <property type="match status" value="1"/>
</dbReference>
<dbReference type="PANTHER" id="PTHR19944:SF99">
    <property type="entry name" value="HLA CLASS II HISTOCOMPATIBILITY ANTIGEN, DRB1 BETA CHAIN"/>
    <property type="match status" value="1"/>
</dbReference>
<evidence type="ECO:0000256" key="6">
    <source>
        <dbReference type="ARBA" id="ARBA00023130"/>
    </source>
</evidence>
<evidence type="ECO:0000259" key="11">
    <source>
        <dbReference type="PROSITE" id="PS50835"/>
    </source>
</evidence>
<dbReference type="SMART" id="SM00407">
    <property type="entry name" value="IGc1"/>
    <property type="match status" value="1"/>
</dbReference>
<comment type="similarity">
    <text evidence="2">Belongs to the MHC class II family.</text>
</comment>
<sequence>GLHIHTCVESTSTAFTLTLYPLHLPSTFSHFLQYLKSECHFSHRMEWVQFLERHIYNREENLLFDSDLGHYRAVTELGQPDAKYWNSQKDFLELMWVEVDTYCRYNYGVGESFTVQKRGDLQHFKLVHSTLQDHNLLVCSMSGFYPGHIEIRWFWNGHEEEAGVLSTGLLQNGDWTFQTLVMLETVPQSGEVYTCQVEHPILKSPAAVEWSELQVSLSTLAFHLFHVFSFSKGHGGLGPVGFEALPQIER</sequence>
<keyword evidence="10" id="KW-0491">MHC II</keyword>
<reference evidence="12" key="1">
    <citation type="submission" date="2023-09" db="UniProtKB">
        <authorList>
            <consortium name="Ensembl"/>
        </authorList>
    </citation>
    <scope>IDENTIFICATION</scope>
</reference>
<dbReference type="PROSITE" id="PS50835">
    <property type="entry name" value="IG_LIKE"/>
    <property type="match status" value="1"/>
</dbReference>
<dbReference type="InterPro" id="IPR036179">
    <property type="entry name" value="Ig-like_dom_sf"/>
</dbReference>
<dbReference type="Gene3D" id="2.60.40.10">
    <property type="entry name" value="Immunoglobulins"/>
    <property type="match status" value="1"/>
</dbReference>
<keyword evidence="5" id="KW-1133">Transmembrane helix</keyword>
<dbReference type="InterPro" id="IPR000353">
    <property type="entry name" value="MHC_II_b_N"/>
</dbReference>
<protein>
    <recommendedName>
        <fullName evidence="11">Ig-like domain-containing protein</fullName>
    </recommendedName>
</protein>
<accession>A0A8C0WS39</accession>
<evidence type="ECO:0000256" key="3">
    <source>
        <dbReference type="ARBA" id="ARBA00022692"/>
    </source>
</evidence>
<evidence type="ECO:0000256" key="7">
    <source>
        <dbReference type="ARBA" id="ARBA00023136"/>
    </source>
</evidence>
<evidence type="ECO:0000256" key="10">
    <source>
        <dbReference type="ARBA" id="ARBA00023182"/>
    </source>
</evidence>
<dbReference type="SMART" id="SM00921">
    <property type="entry name" value="MHC_II_beta"/>
    <property type="match status" value="1"/>
</dbReference>
<evidence type="ECO:0000256" key="2">
    <source>
        <dbReference type="ARBA" id="ARBA00007394"/>
    </source>
</evidence>
<dbReference type="Pfam" id="PF00969">
    <property type="entry name" value="MHC_II_beta"/>
    <property type="match status" value="1"/>
</dbReference>
<dbReference type="FunFam" id="3.10.320.10:FF:000001">
    <property type="entry name" value="HLA class II histocompatibility antigen, DRB1-1 beta chain"/>
    <property type="match status" value="1"/>
</dbReference>
<dbReference type="InterPro" id="IPR013783">
    <property type="entry name" value="Ig-like_fold"/>
</dbReference>
<dbReference type="InterPro" id="IPR050160">
    <property type="entry name" value="MHC/Immunoglobulin"/>
</dbReference>
<evidence type="ECO:0000256" key="1">
    <source>
        <dbReference type="ARBA" id="ARBA00004479"/>
    </source>
</evidence>
<dbReference type="SUPFAM" id="SSF54452">
    <property type="entry name" value="MHC antigen-recognition domain"/>
    <property type="match status" value="1"/>
</dbReference>
<evidence type="ECO:0000256" key="5">
    <source>
        <dbReference type="ARBA" id="ARBA00022989"/>
    </source>
</evidence>
<keyword evidence="7" id="KW-0472">Membrane</keyword>
<dbReference type="InterPro" id="IPR003597">
    <property type="entry name" value="Ig_C1-set"/>
</dbReference>
<dbReference type="PANTHER" id="PTHR19944">
    <property type="entry name" value="MHC CLASS II-RELATED"/>
    <property type="match status" value="1"/>
</dbReference>
<evidence type="ECO:0000256" key="9">
    <source>
        <dbReference type="ARBA" id="ARBA00023180"/>
    </source>
</evidence>
<evidence type="ECO:0000256" key="8">
    <source>
        <dbReference type="ARBA" id="ARBA00023157"/>
    </source>
</evidence>
<keyword evidence="8" id="KW-1015">Disulfide bond</keyword>
<proteinExistence type="inferred from homology"/>
<dbReference type="Gene3D" id="3.10.320.10">
    <property type="entry name" value="Class II Histocompatibility Antigen, M Beta Chain, Chain B, domain 1"/>
    <property type="match status" value="1"/>
</dbReference>
<dbReference type="InterPro" id="IPR007110">
    <property type="entry name" value="Ig-like_dom"/>
</dbReference>
<keyword evidence="4" id="KW-0391">Immunity</keyword>
<dbReference type="InterPro" id="IPR003006">
    <property type="entry name" value="Ig/MHC_CS"/>
</dbReference>
<evidence type="ECO:0000313" key="12">
    <source>
        <dbReference type="Ensembl" id="ENSCCNP00000014162.1"/>
    </source>
</evidence>
<dbReference type="AlphaFoldDB" id="A0A8C0WS39"/>
<comment type="subcellular location">
    <subcellularLocation>
        <location evidence="1">Membrane</location>
        <topology evidence="1">Single-pass type I membrane protein</topology>
    </subcellularLocation>
</comment>
<feature type="domain" description="Ig-like" evidence="11">
    <location>
        <begin position="137"/>
        <end position="218"/>
    </location>
</feature>
<name>A0A8C0WS39_CASCN</name>
<dbReference type="SUPFAM" id="SSF48726">
    <property type="entry name" value="Immunoglobulin"/>
    <property type="match status" value="1"/>
</dbReference>
<keyword evidence="6" id="KW-1064">Adaptive immunity</keyword>
<dbReference type="InterPro" id="IPR014745">
    <property type="entry name" value="MHC_II_a/b_N"/>
</dbReference>
<evidence type="ECO:0000256" key="4">
    <source>
        <dbReference type="ARBA" id="ARBA00022859"/>
    </source>
</evidence>
<dbReference type="PROSITE" id="PS00290">
    <property type="entry name" value="IG_MHC"/>
    <property type="match status" value="1"/>
</dbReference>
<organism evidence="12">
    <name type="scientific">Castor canadensis</name>
    <name type="common">American beaver</name>
    <dbReference type="NCBI Taxonomy" id="51338"/>
    <lineage>
        <taxon>Eukaryota</taxon>
        <taxon>Metazoa</taxon>
        <taxon>Chordata</taxon>
        <taxon>Craniata</taxon>
        <taxon>Vertebrata</taxon>
        <taxon>Euteleostomi</taxon>
        <taxon>Mammalia</taxon>
        <taxon>Eutheria</taxon>
        <taxon>Euarchontoglires</taxon>
        <taxon>Glires</taxon>
        <taxon>Rodentia</taxon>
        <taxon>Castorimorpha</taxon>
        <taxon>Castoridae</taxon>
        <taxon>Castor</taxon>
    </lineage>
</organism>
<keyword evidence="3" id="KW-0812">Transmembrane</keyword>
<dbReference type="GO" id="GO:0002250">
    <property type="term" value="P:adaptive immune response"/>
    <property type="evidence" value="ECO:0007669"/>
    <property type="project" value="UniProtKB-KW"/>
</dbReference>
<keyword evidence="9" id="KW-0325">Glycoprotein</keyword>
<dbReference type="InterPro" id="IPR011162">
    <property type="entry name" value="MHC_I/II-like_Ag-recog"/>
</dbReference>
<dbReference type="GO" id="GO:0042613">
    <property type="term" value="C:MHC class II protein complex"/>
    <property type="evidence" value="ECO:0007669"/>
    <property type="project" value="UniProtKB-KW"/>
</dbReference>
<dbReference type="Ensembl" id="ENSCCNT00000018580.1">
    <property type="protein sequence ID" value="ENSCCNP00000014162.1"/>
    <property type="gene ID" value="ENSCCNG00000014565.1"/>
</dbReference>
<dbReference type="GO" id="GO:0002504">
    <property type="term" value="P:antigen processing and presentation of peptide or polysaccharide antigen via MHC class II"/>
    <property type="evidence" value="ECO:0007669"/>
    <property type="project" value="UniProtKB-KW"/>
</dbReference>